<organism evidence="1 2">
    <name type="scientific">Eimeria tenella</name>
    <name type="common">Coccidian parasite</name>
    <dbReference type="NCBI Taxonomy" id="5802"/>
    <lineage>
        <taxon>Eukaryota</taxon>
        <taxon>Sar</taxon>
        <taxon>Alveolata</taxon>
        <taxon>Apicomplexa</taxon>
        <taxon>Conoidasida</taxon>
        <taxon>Coccidia</taxon>
        <taxon>Eucoccidiorida</taxon>
        <taxon>Eimeriorina</taxon>
        <taxon>Eimeriidae</taxon>
        <taxon>Eimeria</taxon>
    </lineage>
</organism>
<accession>U6L8M2</accession>
<dbReference type="AlphaFoldDB" id="U6L8M2"/>
<sequence>RRATRVTELLADNGVANSVLRQLNRSAEFKRRFPWMASTRKAYVTLRSFDSWITILPRCVAKETA</sequence>
<keyword evidence="2" id="KW-1185">Reference proteome</keyword>
<dbReference type="RefSeq" id="XP_013236294.1">
    <property type="nucleotide sequence ID" value="XM_013380840.1"/>
</dbReference>
<name>U6L8M2_EIMTE</name>
<dbReference type="Proteomes" id="UP000030747">
    <property type="component" value="Unassembled WGS sequence"/>
</dbReference>
<evidence type="ECO:0000313" key="2">
    <source>
        <dbReference type="Proteomes" id="UP000030747"/>
    </source>
</evidence>
<gene>
    <name evidence="1" type="ORF">ETH_00003455</name>
</gene>
<dbReference type="GeneID" id="25249904"/>
<reference evidence="1" key="2">
    <citation type="submission" date="2013-10" db="EMBL/GenBank/DDBJ databases">
        <authorList>
            <person name="Aslett M."/>
        </authorList>
    </citation>
    <scope>NUCLEOTIDE SEQUENCE [LARGE SCALE GENOMIC DNA]</scope>
    <source>
        <strain evidence="1">Houghton</strain>
    </source>
</reference>
<proteinExistence type="predicted"/>
<dbReference type="EMBL" id="HG678353">
    <property type="protein sequence ID" value="CDJ45548.1"/>
    <property type="molecule type" value="Genomic_DNA"/>
</dbReference>
<dbReference type="VEuPathDB" id="ToxoDB:ETH_00003455"/>
<evidence type="ECO:0000313" key="1">
    <source>
        <dbReference type="EMBL" id="CDJ45548.1"/>
    </source>
</evidence>
<feature type="non-terminal residue" evidence="1">
    <location>
        <position position="1"/>
    </location>
</feature>
<protein>
    <submittedName>
        <fullName evidence="1">Uncharacterized protein</fullName>
    </submittedName>
</protein>
<reference evidence="1" key="1">
    <citation type="submission" date="2013-10" db="EMBL/GenBank/DDBJ databases">
        <title>Genomic analysis of the causative agents of coccidiosis in chickens.</title>
        <authorList>
            <person name="Reid A.J."/>
            <person name="Blake D."/>
            <person name="Billington K."/>
            <person name="Browne H."/>
            <person name="Dunn M."/>
            <person name="Hung S."/>
            <person name="Kawahara F."/>
            <person name="Miranda-Saavedra D."/>
            <person name="Mourier T."/>
            <person name="Nagra H."/>
            <person name="Otto T.D."/>
            <person name="Rawlings N."/>
            <person name="Sanchez A."/>
            <person name="Sanders M."/>
            <person name="Subramaniam C."/>
            <person name="Tay Y."/>
            <person name="Dear P."/>
            <person name="Doerig C."/>
            <person name="Gruber A."/>
            <person name="Parkinson J."/>
            <person name="Shirley M."/>
            <person name="Wan K.L."/>
            <person name="Berriman M."/>
            <person name="Tomley F."/>
            <person name="Pain A."/>
        </authorList>
    </citation>
    <scope>NUCLEOTIDE SEQUENCE [LARGE SCALE GENOMIC DNA]</scope>
    <source>
        <strain evidence="1">Houghton</strain>
    </source>
</reference>